<evidence type="ECO:0000256" key="1">
    <source>
        <dbReference type="ARBA" id="ARBA00005560"/>
    </source>
</evidence>
<name>A0A5J4X885_9EUKA</name>
<dbReference type="GO" id="GO:0003677">
    <property type="term" value="F:DNA binding"/>
    <property type="evidence" value="ECO:0007669"/>
    <property type="project" value="UniProtKB-KW"/>
</dbReference>
<reference evidence="4 5" key="1">
    <citation type="submission" date="2019-03" db="EMBL/GenBank/DDBJ databases">
        <title>Single cell metagenomics reveals metabolic interactions within the superorganism composed of flagellate Streblomastix strix and complex community of Bacteroidetes bacteria on its surface.</title>
        <authorList>
            <person name="Treitli S.C."/>
            <person name="Kolisko M."/>
            <person name="Husnik F."/>
            <person name="Keeling P."/>
            <person name="Hampl V."/>
        </authorList>
    </citation>
    <scope>NUCLEOTIDE SEQUENCE [LARGE SCALE GENOMIC DNA]</scope>
    <source>
        <strain evidence="4">ST1C</strain>
    </source>
</reference>
<gene>
    <name evidence="4" type="ORF">EZS28_001501</name>
</gene>
<keyword evidence="2" id="KW-0238">DNA-binding</keyword>
<dbReference type="InterPro" id="IPR012295">
    <property type="entry name" value="TBP_dom_sf"/>
</dbReference>
<evidence type="ECO:0000256" key="3">
    <source>
        <dbReference type="ARBA" id="ARBA00023163"/>
    </source>
</evidence>
<dbReference type="PRINTS" id="PR00686">
    <property type="entry name" value="TIFACTORIID"/>
</dbReference>
<accession>A0A5J4X885</accession>
<dbReference type="InterPro" id="IPR000814">
    <property type="entry name" value="TBP"/>
</dbReference>
<proteinExistence type="inferred from homology"/>
<dbReference type="EMBL" id="SNRW01000157">
    <property type="protein sequence ID" value="KAA6402976.1"/>
    <property type="molecule type" value="Genomic_DNA"/>
</dbReference>
<evidence type="ECO:0000313" key="5">
    <source>
        <dbReference type="Proteomes" id="UP000324800"/>
    </source>
</evidence>
<dbReference type="Proteomes" id="UP000324800">
    <property type="component" value="Unassembled WGS sequence"/>
</dbReference>
<dbReference type="Gene3D" id="3.30.310.10">
    <property type="entry name" value="TATA-Binding Protein"/>
    <property type="match status" value="2"/>
</dbReference>
<dbReference type="SUPFAM" id="SSF55945">
    <property type="entry name" value="TATA-box binding protein-like"/>
    <property type="match status" value="2"/>
</dbReference>
<dbReference type="Pfam" id="PF00352">
    <property type="entry name" value="TBP"/>
    <property type="match status" value="2"/>
</dbReference>
<dbReference type="PANTHER" id="PTHR10126">
    <property type="entry name" value="TATA-BOX BINDING PROTEIN"/>
    <property type="match status" value="1"/>
</dbReference>
<dbReference type="GO" id="GO:0006352">
    <property type="term" value="P:DNA-templated transcription initiation"/>
    <property type="evidence" value="ECO:0007669"/>
    <property type="project" value="InterPro"/>
</dbReference>
<protein>
    <submittedName>
        <fullName evidence="4">Putative TATA-box-binding protein 1</fullName>
    </submittedName>
</protein>
<evidence type="ECO:0000313" key="4">
    <source>
        <dbReference type="EMBL" id="KAA6402976.1"/>
    </source>
</evidence>
<keyword evidence="3" id="KW-0804">Transcription</keyword>
<dbReference type="OrthoDB" id="2127950at2759"/>
<dbReference type="HAMAP" id="MF_00408">
    <property type="entry name" value="TATA_bind_prot_arch"/>
    <property type="match status" value="1"/>
</dbReference>
<organism evidence="4 5">
    <name type="scientific">Streblomastix strix</name>
    <dbReference type="NCBI Taxonomy" id="222440"/>
    <lineage>
        <taxon>Eukaryota</taxon>
        <taxon>Metamonada</taxon>
        <taxon>Preaxostyla</taxon>
        <taxon>Oxymonadida</taxon>
        <taxon>Streblomastigidae</taxon>
        <taxon>Streblomastix</taxon>
    </lineage>
</organism>
<dbReference type="AlphaFoldDB" id="A0A5J4X885"/>
<evidence type="ECO:0000256" key="2">
    <source>
        <dbReference type="ARBA" id="ARBA00023125"/>
    </source>
</evidence>
<sequence length="189" mass="21365">MEQQKLVIQPLLQNVVATASLSTPVNLRAIATNAKNVEYNPKKFPAAILRYVDPKATVLIFESGKMVCNGSRSEEDARYACRRATKTILKCHPEGTLHVQFKDFKIENLVASCDLKFPIRVEGLSQSCQENSTYEPEMFPGLIYRFPESKAIILVFVSGKVVITGARSAAEIEQKFREIYPKLHQFRKK</sequence>
<comment type="similarity">
    <text evidence="1">Belongs to the TBP family.</text>
</comment>
<comment type="caution">
    <text evidence="4">The sequence shown here is derived from an EMBL/GenBank/DDBJ whole genome shotgun (WGS) entry which is preliminary data.</text>
</comment>